<dbReference type="AlphaFoldDB" id="A0A395NZT9"/>
<name>A0A395NZT9_TRIAR</name>
<protein>
    <submittedName>
        <fullName evidence="1">Uncharacterized protein</fullName>
    </submittedName>
</protein>
<keyword evidence="2" id="KW-1185">Reference proteome</keyword>
<reference evidence="1 2" key="1">
    <citation type="journal article" date="2018" name="PLoS Pathog.">
        <title>Evolution of structural diversity of trichothecenes, a family of toxins produced by plant pathogenic and entomopathogenic fungi.</title>
        <authorList>
            <person name="Proctor R.H."/>
            <person name="McCormick S.P."/>
            <person name="Kim H.S."/>
            <person name="Cardoza R.E."/>
            <person name="Stanley A.M."/>
            <person name="Lindo L."/>
            <person name="Kelly A."/>
            <person name="Brown D.W."/>
            <person name="Lee T."/>
            <person name="Vaughan M.M."/>
            <person name="Alexander N.J."/>
            <person name="Busman M."/>
            <person name="Gutierrez S."/>
        </authorList>
    </citation>
    <scope>NUCLEOTIDE SEQUENCE [LARGE SCALE GENOMIC DNA]</scope>
    <source>
        <strain evidence="1 2">IBT 40837</strain>
    </source>
</reference>
<gene>
    <name evidence="1" type="ORF">TARUN_566</name>
</gene>
<dbReference type="EMBL" id="PXOA01000036">
    <property type="protein sequence ID" value="RFU81618.1"/>
    <property type="molecule type" value="Genomic_DNA"/>
</dbReference>
<sequence>MPPLDRYAAERRRLRTMSRPFLNDEFMEGPPRFRGADLKDPRLRRCTFDPKTIVFESRLGGGADGYVWKVRFGDEGPFALKVFWDQTPPREAGTYYSMQRECQNAAVLQMMEAAVACEPVLVYDRPSGRRDAIENYFAFCEENCLAEADWDDAEEMPPPGTRLISSIPRMTKCYGWLKLHSDLWMELPISLQASHKEVSKVRRLIQSHMNCIAIVYELIEEGENVPATVEEVDDFLWHAGFAYTMEPHARNWKGGVLVDHAEIVHTRGYGWNEDDYMKRTAEQILTE</sequence>
<accession>A0A395NZT9</accession>
<dbReference type="Proteomes" id="UP000266272">
    <property type="component" value="Unassembled WGS sequence"/>
</dbReference>
<organism evidence="1 2">
    <name type="scientific">Trichoderma arundinaceum</name>
    <dbReference type="NCBI Taxonomy" id="490622"/>
    <lineage>
        <taxon>Eukaryota</taxon>
        <taxon>Fungi</taxon>
        <taxon>Dikarya</taxon>
        <taxon>Ascomycota</taxon>
        <taxon>Pezizomycotina</taxon>
        <taxon>Sordariomycetes</taxon>
        <taxon>Hypocreomycetidae</taxon>
        <taxon>Hypocreales</taxon>
        <taxon>Hypocreaceae</taxon>
        <taxon>Trichoderma</taxon>
    </lineage>
</organism>
<proteinExistence type="predicted"/>
<evidence type="ECO:0000313" key="1">
    <source>
        <dbReference type="EMBL" id="RFU81618.1"/>
    </source>
</evidence>
<comment type="caution">
    <text evidence="1">The sequence shown here is derived from an EMBL/GenBank/DDBJ whole genome shotgun (WGS) entry which is preliminary data.</text>
</comment>
<dbReference type="OrthoDB" id="4633509at2759"/>
<evidence type="ECO:0000313" key="2">
    <source>
        <dbReference type="Proteomes" id="UP000266272"/>
    </source>
</evidence>
<dbReference type="STRING" id="490622.A0A395NZT9"/>